<evidence type="ECO:0000256" key="1">
    <source>
        <dbReference type="ARBA" id="ARBA00023002"/>
    </source>
</evidence>
<dbReference type="OrthoDB" id="8673905at2"/>
<evidence type="ECO:0000256" key="2">
    <source>
        <dbReference type="SAM" id="Phobius"/>
    </source>
</evidence>
<evidence type="ECO:0000313" key="5">
    <source>
        <dbReference type="Proteomes" id="UP000175989"/>
    </source>
</evidence>
<dbReference type="Gene3D" id="3.30.9.10">
    <property type="entry name" value="D-Amino Acid Oxidase, subunit A, domain 2"/>
    <property type="match status" value="1"/>
</dbReference>
<keyword evidence="1 4" id="KW-0560">Oxidoreductase</keyword>
<comment type="caution">
    <text evidence="4">The sequence shown here is derived from an EMBL/GenBank/DDBJ whole genome shotgun (WGS) entry which is preliminary data.</text>
</comment>
<dbReference type="EC" id="1.4.99.5" evidence="4"/>
<dbReference type="Proteomes" id="UP000175989">
    <property type="component" value="Unassembled WGS sequence"/>
</dbReference>
<dbReference type="InterPro" id="IPR006076">
    <property type="entry name" value="FAD-dep_OxRdtase"/>
</dbReference>
<gene>
    <name evidence="4" type="primary">hcnC_2</name>
    <name evidence="4" type="ORF">DUPY_18460</name>
</gene>
<name>A0A1E7WUP6_9BURK</name>
<protein>
    <submittedName>
        <fullName evidence="4">Hydrogen cyanide synthase subunit HcnC</fullName>
        <ecNumber evidence="4">1.4.99.5</ecNumber>
    </submittedName>
</protein>
<dbReference type="PANTHER" id="PTHR13847">
    <property type="entry name" value="SARCOSINE DEHYDROGENASE-RELATED"/>
    <property type="match status" value="1"/>
</dbReference>
<dbReference type="GO" id="GO:0050622">
    <property type="term" value="F:glycine dehydrogenase (cyanide-forming) activity"/>
    <property type="evidence" value="ECO:0007669"/>
    <property type="project" value="UniProtKB-EC"/>
</dbReference>
<reference evidence="5" key="1">
    <citation type="journal article" date="2016" name="Front. Microbiol.">
        <title>Molecular Keys to the Janthinobacterium and Duganella spp. Interaction with the Plant Pathogen Fusarium graminearum.</title>
        <authorList>
            <person name="Haack F.S."/>
            <person name="Poehlein A."/>
            <person name="Kroger C."/>
            <person name="Voigt C.A."/>
            <person name="Piepenbring M."/>
            <person name="Bode H.B."/>
            <person name="Daniel R."/>
            <person name="Schafer W."/>
            <person name="Streit W.R."/>
        </authorList>
    </citation>
    <scope>NUCLEOTIDE SEQUENCE [LARGE SCALE GENOMIC DNA]</scope>
    <source>
        <strain evidence="5">T54</strain>
    </source>
</reference>
<dbReference type="PATRIC" id="fig|762836.4.peg.1918"/>
<proteinExistence type="predicted"/>
<dbReference type="Gene3D" id="3.50.50.60">
    <property type="entry name" value="FAD/NAD(P)-binding domain"/>
    <property type="match status" value="1"/>
</dbReference>
<keyword evidence="5" id="KW-1185">Reference proteome</keyword>
<accession>A0A1E7WUP6</accession>
<keyword evidence="2" id="KW-0472">Membrane</keyword>
<sequence length="402" mass="42338">MPAAIVPDSPAYGRIVDTLVIGGGLLGSAVAYYLALAGSSVLLVEKDQINRQASGQNAGSLHFQLEYRMIENGEEAAKKAAEAMPLHLHAQQAWAGLEAELGASVGVVQHGGFMVAETPQQVQRLARKVALEQQSGLETRMLDGDEVRHRAPYMGPSILAAAFCPSEGKADPRRCSLAYANAAVRLGTELRTKSGVAAIARARHGWTVTLDDGSVQRAATIVITAGAWSGRVAQMAGTVLPVSPVGLTMTATARSAPLVRHLVQHAGRRLSMKQTIEGNVLIGGGWPARLHQQHGIIDLERKPELLLTSLAGNMAAAAAVVPGVAHLPVLRVWTGMTALVADQLPLIGEVPRAPGAFIATGGSAFTLGPTYARVLANKVLGRPDEFDVSRYDPNRFGSLTFA</sequence>
<dbReference type="Pfam" id="PF01266">
    <property type="entry name" value="DAO"/>
    <property type="match status" value="1"/>
</dbReference>
<keyword evidence="2" id="KW-1133">Transmembrane helix</keyword>
<organism evidence="4 5">
    <name type="scientific">Duganella phyllosphaerae</name>
    <dbReference type="NCBI Taxonomy" id="762836"/>
    <lineage>
        <taxon>Bacteria</taxon>
        <taxon>Pseudomonadati</taxon>
        <taxon>Pseudomonadota</taxon>
        <taxon>Betaproteobacteria</taxon>
        <taxon>Burkholderiales</taxon>
        <taxon>Oxalobacteraceae</taxon>
        <taxon>Telluria group</taxon>
        <taxon>Duganella</taxon>
    </lineage>
</organism>
<dbReference type="AlphaFoldDB" id="A0A1E7WUP6"/>
<keyword evidence="2" id="KW-0812">Transmembrane</keyword>
<dbReference type="InterPro" id="IPR036188">
    <property type="entry name" value="FAD/NAD-bd_sf"/>
</dbReference>
<evidence type="ECO:0000259" key="3">
    <source>
        <dbReference type="Pfam" id="PF01266"/>
    </source>
</evidence>
<dbReference type="GO" id="GO:0005737">
    <property type="term" value="C:cytoplasm"/>
    <property type="evidence" value="ECO:0007669"/>
    <property type="project" value="TreeGrafter"/>
</dbReference>
<dbReference type="SUPFAM" id="SSF51905">
    <property type="entry name" value="FAD/NAD(P)-binding domain"/>
    <property type="match status" value="1"/>
</dbReference>
<dbReference type="RefSeq" id="WP_070247544.1">
    <property type="nucleotide sequence ID" value="NZ_LROM01000072.1"/>
</dbReference>
<dbReference type="EMBL" id="LROM01000072">
    <property type="protein sequence ID" value="OFA03464.1"/>
    <property type="molecule type" value="Genomic_DNA"/>
</dbReference>
<evidence type="ECO:0000313" key="4">
    <source>
        <dbReference type="EMBL" id="OFA03464.1"/>
    </source>
</evidence>
<feature type="transmembrane region" description="Helical" evidence="2">
    <location>
        <begin position="20"/>
        <end position="44"/>
    </location>
</feature>
<feature type="domain" description="FAD dependent oxidoreductase" evidence="3">
    <location>
        <begin position="17"/>
        <end position="377"/>
    </location>
</feature>
<dbReference type="PANTHER" id="PTHR13847:SF287">
    <property type="entry name" value="FAD-DEPENDENT OXIDOREDUCTASE DOMAIN-CONTAINING PROTEIN 1"/>
    <property type="match status" value="1"/>
</dbReference>